<dbReference type="EMBL" id="PVZF01000001">
    <property type="protein sequence ID" value="PRY17951.1"/>
    <property type="molecule type" value="Genomic_DNA"/>
</dbReference>
<dbReference type="Proteomes" id="UP000238083">
    <property type="component" value="Unassembled WGS sequence"/>
</dbReference>
<reference evidence="2 3" key="1">
    <citation type="submission" date="2018-03" db="EMBL/GenBank/DDBJ databases">
        <title>Genomic Encyclopedia of Archaeal and Bacterial Type Strains, Phase II (KMG-II): from individual species to whole genera.</title>
        <authorList>
            <person name="Goeker M."/>
        </authorList>
    </citation>
    <scope>NUCLEOTIDE SEQUENCE [LARGE SCALE GENOMIC DNA]</scope>
    <source>
        <strain evidence="2 3">DSM 19711</strain>
    </source>
</reference>
<evidence type="ECO:0000313" key="3">
    <source>
        <dbReference type="Proteomes" id="UP000238083"/>
    </source>
</evidence>
<accession>A0A2T0RA00</accession>
<gene>
    <name evidence="2" type="ORF">CLV37_101193</name>
</gene>
<sequence>MVFDGEVDVHYGFVHFRPQDEFPEGEPRAGQRNGLLGAQELRFLHVVTGLHTGRVSVRVETGDQAPGAPAPEWEDVVEASLTVELSDEPDPEWAGLSDVEPAGPPLYVLSTFQDAHDVAVLEPGTYRARWHGLGMDAGNAADVRSEADPDVERYLLQLWPAPWSPDAVLREGSETARCWHETARAQPAPPPSPGRAERHRLRQAERDRERLEFEEGHRAWLVQELWGGVAPRPELEALEGRASMLAAQDRALVDEVFDAPPQVQRRLAAWAARRACVDAGVEHLPEVVEALGALDSGRALDAAVWGDWARAFEVLNPPAPGGDDPQVTLGFSVITFGDDSPPPPVAPEATVVDAVTLAADEHPARAAIGAVDAVGRGHAGGPAFFAEVRGRLVPGVS</sequence>
<evidence type="ECO:0000256" key="1">
    <source>
        <dbReference type="SAM" id="MobiDB-lite"/>
    </source>
</evidence>
<comment type="caution">
    <text evidence="2">The sequence shown here is derived from an EMBL/GenBank/DDBJ whole genome shotgun (WGS) entry which is preliminary data.</text>
</comment>
<feature type="region of interest" description="Disordered" evidence="1">
    <location>
        <begin position="181"/>
        <end position="202"/>
    </location>
</feature>
<evidence type="ECO:0000313" key="2">
    <source>
        <dbReference type="EMBL" id="PRY17951.1"/>
    </source>
</evidence>
<dbReference type="AlphaFoldDB" id="A0A2T0RA00"/>
<organism evidence="2 3">
    <name type="scientific">Kineococcus rhizosphaerae</name>
    <dbReference type="NCBI Taxonomy" id="559628"/>
    <lineage>
        <taxon>Bacteria</taxon>
        <taxon>Bacillati</taxon>
        <taxon>Actinomycetota</taxon>
        <taxon>Actinomycetes</taxon>
        <taxon>Kineosporiales</taxon>
        <taxon>Kineosporiaceae</taxon>
        <taxon>Kineococcus</taxon>
    </lineage>
</organism>
<keyword evidence="3" id="KW-1185">Reference proteome</keyword>
<proteinExistence type="predicted"/>
<name>A0A2T0RA00_9ACTN</name>
<protein>
    <submittedName>
        <fullName evidence="2">Uncharacterized protein</fullName>
    </submittedName>
</protein>